<proteinExistence type="predicted"/>
<sequence>MVQGVETHEMVAMLRGNLNEFSAWNTIIGIFYVKNSAENDHVVWQLEIKGKA</sequence>
<dbReference type="EMBL" id="CAXHTB010000015">
    <property type="protein sequence ID" value="CAL0321394.1"/>
    <property type="molecule type" value="Genomic_DNA"/>
</dbReference>
<comment type="caution">
    <text evidence="1">The sequence shown here is derived from an EMBL/GenBank/DDBJ whole genome shotgun (WGS) entry which is preliminary data.</text>
</comment>
<accession>A0AAV1XI42</accession>
<evidence type="ECO:0000313" key="1">
    <source>
        <dbReference type="EMBL" id="CAL0321394.1"/>
    </source>
</evidence>
<name>A0AAV1XI42_LUPLU</name>
<evidence type="ECO:0000313" key="2">
    <source>
        <dbReference type="Proteomes" id="UP001497480"/>
    </source>
</evidence>
<dbReference type="Proteomes" id="UP001497480">
    <property type="component" value="Unassembled WGS sequence"/>
</dbReference>
<protein>
    <submittedName>
        <fullName evidence="1">Uncharacterized protein</fullName>
    </submittedName>
</protein>
<organism evidence="1 2">
    <name type="scientific">Lupinus luteus</name>
    <name type="common">European yellow lupine</name>
    <dbReference type="NCBI Taxonomy" id="3873"/>
    <lineage>
        <taxon>Eukaryota</taxon>
        <taxon>Viridiplantae</taxon>
        <taxon>Streptophyta</taxon>
        <taxon>Embryophyta</taxon>
        <taxon>Tracheophyta</taxon>
        <taxon>Spermatophyta</taxon>
        <taxon>Magnoliopsida</taxon>
        <taxon>eudicotyledons</taxon>
        <taxon>Gunneridae</taxon>
        <taxon>Pentapetalae</taxon>
        <taxon>rosids</taxon>
        <taxon>fabids</taxon>
        <taxon>Fabales</taxon>
        <taxon>Fabaceae</taxon>
        <taxon>Papilionoideae</taxon>
        <taxon>50 kb inversion clade</taxon>
        <taxon>genistoids sensu lato</taxon>
        <taxon>core genistoids</taxon>
        <taxon>Genisteae</taxon>
        <taxon>Lupinus</taxon>
    </lineage>
</organism>
<keyword evidence="2" id="KW-1185">Reference proteome</keyword>
<dbReference type="AlphaFoldDB" id="A0AAV1XI42"/>
<reference evidence="1 2" key="1">
    <citation type="submission" date="2024-03" db="EMBL/GenBank/DDBJ databases">
        <authorList>
            <person name="Martinez-Hernandez J."/>
        </authorList>
    </citation>
    <scope>NUCLEOTIDE SEQUENCE [LARGE SCALE GENOMIC DNA]</scope>
</reference>
<gene>
    <name evidence="1" type="ORF">LLUT_LOCUS22454</name>
</gene>